<gene>
    <name evidence="2" type="primary">EIF4B_2</name>
    <name evidence="2" type="ORF">g.44429</name>
</gene>
<dbReference type="GO" id="GO:0003729">
    <property type="term" value="F:mRNA binding"/>
    <property type="evidence" value="ECO:0007669"/>
    <property type="project" value="TreeGrafter"/>
</dbReference>
<dbReference type="EMBL" id="GDJX01024423">
    <property type="protein sequence ID" value="JAT43513.1"/>
    <property type="molecule type" value="Transcribed_RNA"/>
</dbReference>
<feature type="compositionally biased region" description="Polar residues" evidence="1">
    <location>
        <begin position="205"/>
        <end position="214"/>
    </location>
</feature>
<feature type="compositionally biased region" description="Basic and acidic residues" evidence="1">
    <location>
        <begin position="178"/>
        <end position="187"/>
    </location>
</feature>
<dbReference type="AlphaFoldDB" id="A0A1D1XM97"/>
<evidence type="ECO:0000313" key="2">
    <source>
        <dbReference type="EMBL" id="JAT43513.1"/>
    </source>
</evidence>
<evidence type="ECO:0000256" key="1">
    <source>
        <dbReference type="SAM" id="MobiDB-lite"/>
    </source>
</evidence>
<keyword evidence="2" id="KW-0648">Protein biosynthesis</keyword>
<dbReference type="PANTHER" id="PTHR32091:SF4">
    <property type="entry name" value="OS07G0546100 PROTEIN"/>
    <property type="match status" value="1"/>
</dbReference>
<dbReference type="GO" id="GO:0003743">
    <property type="term" value="F:translation initiation factor activity"/>
    <property type="evidence" value="ECO:0007669"/>
    <property type="project" value="UniProtKB-KW"/>
</dbReference>
<feature type="compositionally biased region" description="Basic and acidic residues" evidence="1">
    <location>
        <begin position="518"/>
        <end position="604"/>
    </location>
</feature>
<organism evidence="2">
    <name type="scientific">Anthurium amnicola</name>
    <dbReference type="NCBI Taxonomy" id="1678845"/>
    <lineage>
        <taxon>Eukaryota</taxon>
        <taxon>Viridiplantae</taxon>
        <taxon>Streptophyta</taxon>
        <taxon>Embryophyta</taxon>
        <taxon>Tracheophyta</taxon>
        <taxon>Spermatophyta</taxon>
        <taxon>Magnoliopsida</taxon>
        <taxon>Liliopsida</taxon>
        <taxon>Araceae</taxon>
        <taxon>Pothoideae</taxon>
        <taxon>Potheae</taxon>
        <taxon>Anthurium</taxon>
    </lineage>
</organism>
<proteinExistence type="predicted"/>
<feature type="region of interest" description="Disordered" evidence="1">
    <location>
        <begin position="423"/>
        <end position="485"/>
    </location>
</feature>
<feature type="compositionally biased region" description="Polar residues" evidence="1">
    <location>
        <begin position="626"/>
        <end position="643"/>
    </location>
</feature>
<dbReference type="PANTHER" id="PTHR32091">
    <property type="entry name" value="EUKARYOTIC TRANSLATION INITIATION FACTOR 4B"/>
    <property type="match status" value="1"/>
</dbReference>
<feature type="compositionally biased region" description="Basic and acidic residues" evidence="1">
    <location>
        <begin position="27"/>
        <end position="36"/>
    </location>
</feature>
<feature type="compositionally biased region" description="Basic and acidic residues" evidence="1">
    <location>
        <begin position="153"/>
        <end position="163"/>
    </location>
</feature>
<sequence>LLLLLLPVRLLETKRGRGRSVKWKQIGKREEARSEQSRQGAPAAVEGYLVGERGRRRRGGGERMSKKKAFSGSTMTLKDFHGGSIPSDLPLPSAPGVTARPLDRGGYERPIGGAWGSAGIARPEHHRPRPGSSGGGAVRGLEEGAPFLPHIGRNFDEDERKPFDASSVPRRAAPSVDDAIRSTRLVEARPQTHQQVLAPGRPGSSPATQLSGQAHHSYGGPVSAVVGGGSHLPSSQSQGPGIGSVAPSAWGMKKDAVSEMPLQPTATLSGPGVASRFAQASAIEKVSSGRWQSKHVSFNQLPDVEVIRFSETAGGDMKFKDNDDVDAGGSERRYGERADIERDYDRATLPVYLEAKERGTVAGFGSDRARPLSAEGRFTGHQLHQQDISEVSERLKLNVLPRAKPLGLSDTRVLDHKEVYQPPNAGAGHGENATEVHGISNPSKPGFTGTDVGNPPVERPKLNLLPRSQHLGQSSESVDRKREKVFGGARPREIVLKERGIDDDVPNDVDQAPPANRVMHEVSKTDVKLDHPAPTSRHGERAENYSLEHRVGKDVMKDQRVEPEKIDMQRSSWRNDNRRNFRDMDKPAERRQEPESWRKPDEQPKPNSEGLRFGKAASALELAQAFSRSVSDTGPRIGTSQRSLPAHNQAPFSRLTETKEIYSGPSRRHINGY</sequence>
<accession>A0A1D1XM97</accession>
<feature type="region of interest" description="Disordered" evidence="1">
    <location>
        <begin position="497"/>
        <end position="673"/>
    </location>
</feature>
<feature type="region of interest" description="Disordered" evidence="1">
    <location>
        <begin position="119"/>
        <end position="247"/>
    </location>
</feature>
<name>A0A1D1XM97_9ARAE</name>
<keyword evidence="2" id="KW-0396">Initiation factor</keyword>
<feature type="region of interest" description="Disordered" evidence="1">
    <location>
        <begin position="25"/>
        <end position="94"/>
    </location>
</feature>
<reference evidence="2" key="1">
    <citation type="submission" date="2015-07" db="EMBL/GenBank/DDBJ databases">
        <title>Transcriptome Assembly of Anthurium amnicola.</title>
        <authorList>
            <person name="Suzuki J."/>
        </authorList>
    </citation>
    <scope>NUCLEOTIDE SEQUENCE</scope>
</reference>
<feature type="non-terminal residue" evidence="2">
    <location>
        <position position="1"/>
    </location>
</feature>
<dbReference type="InterPro" id="IPR010433">
    <property type="entry name" value="EIF-4B_pln"/>
</dbReference>
<protein>
    <submittedName>
        <fullName evidence="2">Eukaryotic translation initiation factor 4B</fullName>
    </submittedName>
</protein>